<dbReference type="InterPro" id="IPR008920">
    <property type="entry name" value="TF_FadR/GntR_C"/>
</dbReference>
<dbReference type="SMART" id="SM00895">
    <property type="entry name" value="FCD"/>
    <property type="match status" value="1"/>
</dbReference>
<dbReference type="SMART" id="SM00345">
    <property type="entry name" value="HTH_GNTR"/>
    <property type="match status" value="1"/>
</dbReference>
<dbReference type="PANTHER" id="PTHR43537:SF49">
    <property type="entry name" value="TRANSCRIPTIONAL REGULATORY PROTEIN"/>
    <property type="match status" value="1"/>
</dbReference>
<dbReference type="GO" id="GO:0003677">
    <property type="term" value="F:DNA binding"/>
    <property type="evidence" value="ECO:0007669"/>
    <property type="project" value="UniProtKB-KW"/>
</dbReference>
<dbReference type="Gene3D" id="1.20.120.530">
    <property type="entry name" value="GntR ligand-binding domain-like"/>
    <property type="match status" value="1"/>
</dbReference>
<dbReference type="Pfam" id="PF00392">
    <property type="entry name" value="GntR"/>
    <property type="match status" value="1"/>
</dbReference>
<dbReference type="Gene3D" id="1.10.10.10">
    <property type="entry name" value="Winged helix-like DNA-binding domain superfamily/Winged helix DNA-binding domain"/>
    <property type="match status" value="1"/>
</dbReference>
<dbReference type="GO" id="GO:0003700">
    <property type="term" value="F:DNA-binding transcription factor activity"/>
    <property type="evidence" value="ECO:0007669"/>
    <property type="project" value="InterPro"/>
</dbReference>
<dbReference type="InterPro" id="IPR011711">
    <property type="entry name" value="GntR_C"/>
</dbReference>
<evidence type="ECO:0000256" key="3">
    <source>
        <dbReference type="ARBA" id="ARBA00023163"/>
    </source>
</evidence>
<dbReference type="Pfam" id="PF07729">
    <property type="entry name" value="FCD"/>
    <property type="match status" value="1"/>
</dbReference>
<dbReference type="SUPFAM" id="SSF48008">
    <property type="entry name" value="GntR ligand-binding domain-like"/>
    <property type="match status" value="1"/>
</dbReference>
<name>A0A1J5S1N5_9ZZZZ</name>
<organism evidence="5">
    <name type="scientific">mine drainage metagenome</name>
    <dbReference type="NCBI Taxonomy" id="410659"/>
    <lineage>
        <taxon>unclassified sequences</taxon>
        <taxon>metagenomes</taxon>
        <taxon>ecological metagenomes</taxon>
    </lineage>
</organism>
<proteinExistence type="predicted"/>
<gene>
    <name evidence="5" type="primary">mcbR_3</name>
    <name evidence="5" type="ORF">GALL_156930</name>
</gene>
<protein>
    <submittedName>
        <fullName evidence="5">HTH-type transcriptional regulator McbR</fullName>
    </submittedName>
</protein>
<feature type="domain" description="HTH gntR-type" evidence="4">
    <location>
        <begin position="8"/>
        <end position="75"/>
    </location>
</feature>
<accession>A0A1J5S1N5</accession>
<dbReference type="EMBL" id="MLJW01000076">
    <property type="protein sequence ID" value="OIR02321.1"/>
    <property type="molecule type" value="Genomic_DNA"/>
</dbReference>
<dbReference type="PANTHER" id="PTHR43537">
    <property type="entry name" value="TRANSCRIPTIONAL REGULATOR, GNTR FAMILY"/>
    <property type="match status" value="1"/>
</dbReference>
<keyword evidence="1" id="KW-0805">Transcription regulation</keyword>
<dbReference type="PROSITE" id="PS50949">
    <property type="entry name" value="HTH_GNTR"/>
    <property type="match status" value="1"/>
</dbReference>
<dbReference type="InterPro" id="IPR036390">
    <property type="entry name" value="WH_DNA-bd_sf"/>
</dbReference>
<evidence type="ECO:0000256" key="2">
    <source>
        <dbReference type="ARBA" id="ARBA00023125"/>
    </source>
</evidence>
<sequence length="227" mass="25331">MESKQRTSRRSEQMGDQIEERIVTGVYPPGMRLDETELANSFGVSRTPIREALIQLASAGLVEIRPRRGAIVAEIGQNRLYEMFEVMAELEAMCGRLAARRITHAEQQALMAAHQACEAAQKANDPDSYYQLNEQFHQLLYAASHNGFLEEQANALGKRLRPYRRLQLRVRDRMNSSFAEHAGIVEAILAQDGELAATRITAHVVVQGQRFADLVATLPMLGSPSRG</sequence>
<evidence type="ECO:0000259" key="4">
    <source>
        <dbReference type="PROSITE" id="PS50949"/>
    </source>
</evidence>
<keyword evidence="2" id="KW-0238">DNA-binding</keyword>
<dbReference type="SUPFAM" id="SSF46785">
    <property type="entry name" value="Winged helix' DNA-binding domain"/>
    <property type="match status" value="1"/>
</dbReference>
<dbReference type="CDD" id="cd07377">
    <property type="entry name" value="WHTH_GntR"/>
    <property type="match status" value="1"/>
</dbReference>
<dbReference type="PRINTS" id="PR00035">
    <property type="entry name" value="HTHGNTR"/>
</dbReference>
<reference evidence="5" key="1">
    <citation type="submission" date="2016-10" db="EMBL/GenBank/DDBJ databases">
        <title>Sequence of Gallionella enrichment culture.</title>
        <authorList>
            <person name="Poehlein A."/>
            <person name="Muehling M."/>
            <person name="Daniel R."/>
        </authorList>
    </citation>
    <scope>NUCLEOTIDE SEQUENCE</scope>
</reference>
<dbReference type="InterPro" id="IPR036388">
    <property type="entry name" value="WH-like_DNA-bd_sf"/>
</dbReference>
<keyword evidence="3" id="KW-0804">Transcription</keyword>
<comment type="caution">
    <text evidence="5">The sequence shown here is derived from an EMBL/GenBank/DDBJ whole genome shotgun (WGS) entry which is preliminary data.</text>
</comment>
<evidence type="ECO:0000313" key="5">
    <source>
        <dbReference type="EMBL" id="OIR02321.1"/>
    </source>
</evidence>
<evidence type="ECO:0000256" key="1">
    <source>
        <dbReference type="ARBA" id="ARBA00023015"/>
    </source>
</evidence>
<dbReference type="InterPro" id="IPR000524">
    <property type="entry name" value="Tscrpt_reg_HTH_GntR"/>
</dbReference>
<dbReference type="AlphaFoldDB" id="A0A1J5S1N5"/>